<dbReference type="Proteomes" id="UP000298030">
    <property type="component" value="Unassembled WGS sequence"/>
</dbReference>
<keyword evidence="11" id="KW-0238">DNA-binding</keyword>
<dbReference type="InterPro" id="IPR001357">
    <property type="entry name" value="BRCT_dom"/>
</dbReference>
<evidence type="ECO:0000259" key="18">
    <source>
        <dbReference type="PROSITE" id="PS50173"/>
    </source>
</evidence>
<evidence type="ECO:0000313" key="20">
    <source>
        <dbReference type="Proteomes" id="UP000298030"/>
    </source>
</evidence>
<sequence length="1139" mass="125603">MASQDSSEYYFDDDSQILNALEGVTLPGDVEPEQIEELKDSQESEELEPPPPAQPQTHLKRTFSQSQEDDDDEGEGRESDVQVEDDEAVYGASRFGDFGQYMRRKRAKLQIQNADISEGSRLFKGLAIYINGWTQPSVQELRQLIIEHGGIFQPYLDNKGLVTHIITCSLTPAKIKEFKHMKVARPEWLLESVKAGVLLPWREFQYIPEERSESSQGGKPKQLQSSLLVQPSLPVKPAQDPLYTTDIKTSAEAAAIPSYASDISNPNARKAMANPEWRKAHTSVSADFIEGYYKNSRLHHLSTWKSELKDLVQEAQERAEANVQSAAQGGHIGKVPSEGGVSMRGAALVPPKSPSRWKGKGKALDDHDRVIMHCDFDCFFVSAGLVSRPELKGKPVVVCHSQGGTGGASSTSEIASASYEARSFGIKNGMSLQQGRALCPDLVTIPYEFERYKQFSLKFYTVLMSHADDLQAVSVDEALIDVTEVVSQLRRQAAAEGSQYDPAKDYAETIRAEVRKVTGCEVSIGIAHNILLARLATRKAKPGGSYHLLPEDVAEYLAPLELTNLHGFGRHTKQKAIEKLGTVNLGELAKKSKSQLSDALGKGTGEKLYNGLRGIDDQQLESDKPRKSVSCEINYGIRFENNEQAEQFIYQMAAEVKRRLDAIDMVGRSITMKIMKRDPTAPLEPAKFLGHGPCDLFSKQGPLIGPGGKATSDDQVIAEFSWRLLKSFAFDPKELRGIGIQITKLESANAAPNIPAGQALLPFKRLEGISTSKVTGKAGPSHVPQNSAQAMPPPPLPEPTKQSNVLELPSFSQVDMSVFEALPPSLQQELKDEYSRRSETPGAGGAGPERAAGPSGINPPRPASPTKPAFNRRSATPAGLFPAKPATKGINVKRITHQLAPNSNASISPQKSALYALLRKKPPKLVTSRVTEAKLRDLGIDPEVFAMLPKQVQDEQLVRARILKEKGTLPEAPTQRKVLKPKKPTLPPGFVVYRAPPPKARYYNPPALRRQGKSKKEKLVFTEADDVQNVLEKWVTAYKHWAPREKDVEYLSKFILNSVDGAKAGDRGVETAVMVMKWWLVLLRRFWAGSEFVDDEEDEDIDGSQVDQVGKAWWGTFRGVKAQMDVVARKRFGGCISLR</sequence>
<dbReference type="PROSITE" id="PS50172">
    <property type="entry name" value="BRCT"/>
    <property type="match status" value="1"/>
</dbReference>
<comment type="function">
    <text evidence="14">Deoxycytidyl transferase involved in DNA repair. Transfers a dCMP residue from dCTP to the 3'-end of a DNA primer in a template-dependent reaction. May assist in the first step in the bypass of abasic lesions by the insertion of a nucleotide opposite the lesion. Required for normal induction of mutations by physical and chemical agents. Involved in mitochondrial DNA mutagenesis.</text>
</comment>
<dbReference type="Gene3D" id="3.40.50.10190">
    <property type="entry name" value="BRCT domain"/>
    <property type="match status" value="1"/>
</dbReference>
<evidence type="ECO:0000256" key="9">
    <source>
        <dbReference type="ARBA" id="ARBA00022763"/>
    </source>
</evidence>
<evidence type="ECO:0000256" key="14">
    <source>
        <dbReference type="ARBA" id="ARBA00058985"/>
    </source>
</evidence>
<dbReference type="CDD" id="cd19318">
    <property type="entry name" value="Rev1_UBM2"/>
    <property type="match status" value="1"/>
</dbReference>
<dbReference type="InterPro" id="IPR053848">
    <property type="entry name" value="IMS_HHH_1"/>
</dbReference>
<dbReference type="Pfam" id="PF00817">
    <property type="entry name" value="IMS"/>
    <property type="match status" value="1"/>
</dbReference>
<dbReference type="GO" id="GO:0042276">
    <property type="term" value="P:error-prone translesion synthesis"/>
    <property type="evidence" value="ECO:0007669"/>
    <property type="project" value="TreeGrafter"/>
</dbReference>
<dbReference type="GO" id="GO:0046872">
    <property type="term" value="F:metal ion binding"/>
    <property type="evidence" value="ECO:0007669"/>
    <property type="project" value="UniProtKB-KW"/>
</dbReference>
<dbReference type="Pfam" id="PF16727">
    <property type="entry name" value="REV1_C"/>
    <property type="match status" value="1"/>
</dbReference>
<keyword evidence="8" id="KW-0479">Metal-binding</keyword>
<dbReference type="InterPro" id="IPR025527">
    <property type="entry name" value="HUWE1/Rev1_UBM"/>
</dbReference>
<evidence type="ECO:0000256" key="11">
    <source>
        <dbReference type="ARBA" id="ARBA00023125"/>
    </source>
</evidence>
<gene>
    <name evidence="19" type="ORF">FA13DRAFT_1732780</name>
</gene>
<feature type="region of interest" description="Disordered" evidence="16">
    <location>
        <begin position="773"/>
        <end position="803"/>
    </location>
</feature>
<organism evidence="19 20">
    <name type="scientific">Coprinellus micaceus</name>
    <name type="common">Glistening ink-cap mushroom</name>
    <name type="synonym">Coprinus micaceus</name>
    <dbReference type="NCBI Taxonomy" id="71717"/>
    <lineage>
        <taxon>Eukaryota</taxon>
        <taxon>Fungi</taxon>
        <taxon>Dikarya</taxon>
        <taxon>Basidiomycota</taxon>
        <taxon>Agaricomycotina</taxon>
        <taxon>Agaricomycetes</taxon>
        <taxon>Agaricomycetidae</taxon>
        <taxon>Agaricales</taxon>
        <taxon>Agaricineae</taxon>
        <taxon>Psathyrellaceae</taxon>
        <taxon>Coprinellus</taxon>
    </lineage>
</organism>
<dbReference type="GO" id="GO:0006281">
    <property type="term" value="P:DNA repair"/>
    <property type="evidence" value="ECO:0007669"/>
    <property type="project" value="UniProtKB-KW"/>
</dbReference>
<comment type="cofactor">
    <cofactor evidence="1">
        <name>Mg(2+)</name>
        <dbReference type="ChEBI" id="CHEBI:18420"/>
    </cofactor>
</comment>
<feature type="region of interest" description="Disordered" evidence="16">
    <location>
        <begin position="829"/>
        <end position="885"/>
    </location>
</feature>
<comment type="subcellular location">
    <subcellularLocation>
        <location evidence="2">Nucleus</location>
    </subcellularLocation>
</comment>
<dbReference type="Gene3D" id="3.30.70.270">
    <property type="match status" value="1"/>
</dbReference>
<evidence type="ECO:0000256" key="12">
    <source>
        <dbReference type="ARBA" id="ARBA00023204"/>
    </source>
</evidence>
<dbReference type="Gene3D" id="3.40.1170.60">
    <property type="match status" value="1"/>
</dbReference>
<dbReference type="SUPFAM" id="SSF52113">
    <property type="entry name" value="BRCT domain"/>
    <property type="match status" value="1"/>
</dbReference>
<dbReference type="OrthoDB" id="427711at2759"/>
<dbReference type="GO" id="GO:0017125">
    <property type="term" value="F:deoxycytidyl transferase activity"/>
    <property type="evidence" value="ECO:0007669"/>
    <property type="project" value="TreeGrafter"/>
</dbReference>
<evidence type="ECO:0000259" key="17">
    <source>
        <dbReference type="PROSITE" id="PS50172"/>
    </source>
</evidence>
<protein>
    <recommendedName>
        <fullName evidence="4">DNA repair protein REV1</fullName>
    </recommendedName>
    <alternativeName>
        <fullName evidence="15">Reversionless protein 1</fullName>
    </alternativeName>
</protein>
<evidence type="ECO:0000256" key="4">
    <source>
        <dbReference type="ARBA" id="ARBA00020399"/>
    </source>
</evidence>
<keyword evidence="7" id="KW-0548">Nucleotidyltransferase</keyword>
<dbReference type="InterPro" id="IPR036420">
    <property type="entry name" value="BRCT_dom_sf"/>
</dbReference>
<evidence type="ECO:0000256" key="13">
    <source>
        <dbReference type="ARBA" id="ARBA00023242"/>
    </source>
</evidence>
<dbReference type="SMART" id="SM00292">
    <property type="entry name" value="BRCT"/>
    <property type="match status" value="1"/>
</dbReference>
<dbReference type="InterPro" id="IPR038401">
    <property type="entry name" value="Rev1_C_sf"/>
</dbReference>
<dbReference type="CDD" id="cd17719">
    <property type="entry name" value="BRCT_Rev1"/>
    <property type="match status" value="1"/>
</dbReference>
<dbReference type="InterPro" id="IPR001126">
    <property type="entry name" value="UmuC"/>
</dbReference>
<accession>A0A4Y7TBM5</accession>
<dbReference type="InterPro" id="IPR043128">
    <property type="entry name" value="Rev_trsase/Diguanyl_cyclase"/>
</dbReference>
<proteinExistence type="inferred from homology"/>
<dbReference type="PANTHER" id="PTHR45990:SF1">
    <property type="entry name" value="DNA REPAIR PROTEIN REV1"/>
    <property type="match status" value="1"/>
</dbReference>
<dbReference type="GO" id="GO:0005634">
    <property type="term" value="C:nucleus"/>
    <property type="evidence" value="ECO:0007669"/>
    <property type="project" value="UniProtKB-SubCell"/>
</dbReference>
<feature type="region of interest" description="Disordered" evidence="16">
    <location>
        <begin position="21"/>
        <end position="86"/>
    </location>
</feature>
<keyword evidence="9" id="KW-0227">DNA damage</keyword>
<keyword evidence="10" id="KW-0460">Magnesium</keyword>
<keyword evidence="20" id="KW-1185">Reference proteome</keyword>
<dbReference type="Gene3D" id="1.10.150.20">
    <property type="entry name" value="5' to 3' exonuclease, C-terminal subdomain"/>
    <property type="match status" value="1"/>
</dbReference>
<evidence type="ECO:0000256" key="15">
    <source>
        <dbReference type="ARBA" id="ARBA00081902"/>
    </source>
</evidence>
<evidence type="ECO:0000256" key="3">
    <source>
        <dbReference type="ARBA" id="ARBA00010945"/>
    </source>
</evidence>
<dbReference type="SUPFAM" id="SSF100879">
    <property type="entry name" value="Lesion bypass DNA polymerase (Y-family), little finger domain"/>
    <property type="match status" value="1"/>
</dbReference>
<dbReference type="EMBL" id="QPFP01000019">
    <property type="protein sequence ID" value="TEB31328.1"/>
    <property type="molecule type" value="Genomic_DNA"/>
</dbReference>
<dbReference type="FunFam" id="3.40.50.10190:FF:000011">
    <property type="entry name" value="DNA repair protein REV1"/>
    <property type="match status" value="1"/>
</dbReference>
<dbReference type="Gene3D" id="3.30.1490.100">
    <property type="entry name" value="DNA polymerase, Y-family, little finger domain"/>
    <property type="match status" value="1"/>
</dbReference>
<dbReference type="GO" id="GO:0070987">
    <property type="term" value="P:error-free translesion synthesis"/>
    <property type="evidence" value="ECO:0007669"/>
    <property type="project" value="TreeGrafter"/>
</dbReference>
<feature type="domain" description="BRCT" evidence="17">
    <location>
        <begin position="118"/>
        <end position="206"/>
    </location>
</feature>
<dbReference type="STRING" id="71717.A0A4Y7TBM5"/>
<evidence type="ECO:0000256" key="6">
    <source>
        <dbReference type="ARBA" id="ARBA00022679"/>
    </source>
</evidence>
<feature type="compositionally biased region" description="Basic and acidic residues" evidence="16">
    <location>
        <begin position="829"/>
        <end position="839"/>
    </location>
</feature>
<keyword evidence="12" id="KW-0234">DNA repair</keyword>
<evidence type="ECO:0000313" key="19">
    <source>
        <dbReference type="EMBL" id="TEB31328.1"/>
    </source>
</evidence>
<comment type="similarity">
    <text evidence="3">Belongs to the DNA polymerase type-Y family.</text>
</comment>
<evidence type="ECO:0000256" key="5">
    <source>
        <dbReference type="ARBA" id="ARBA00022634"/>
    </source>
</evidence>
<reference evidence="19 20" key="1">
    <citation type="journal article" date="2019" name="Nat. Ecol. Evol.">
        <title>Megaphylogeny resolves global patterns of mushroom evolution.</title>
        <authorList>
            <person name="Varga T."/>
            <person name="Krizsan K."/>
            <person name="Foldi C."/>
            <person name="Dima B."/>
            <person name="Sanchez-Garcia M."/>
            <person name="Sanchez-Ramirez S."/>
            <person name="Szollosi G.J."/>
            <person name="Szarkandi J.G."/>
            <person name="Papp V."/>
            <person name="Albert L."/>
            <person name="Andreopoulos W."/>
            <person name="Angelini C."/>
            <person name="Antonin V."/>
            <person name="Barry K.W."/>
            <person name="Bougher N.L."/>
            <person name="Buchanan P."/>
            <person name="Buyck B."/>
            <person name="Bense V."/>
            <person name="Catcheside P."/>
            <person name="Chovatia M."/>
            <person name="Cooper J."/>
            <person name="Damon W."/>
            <person name="Desjardin D."/>
            <person name="Finy P."/>
            <person name="Geml J."/>
            <person name="Haridas S."/>
            <person name="Hughes K."/>
            <person name="Justo A."/>
            <person name="Karasinski D."/>
            <person name="Kautmanova I."/>
            <person name="Kiss B."/>
            <person name="Kocsube S."/>
            <person name="Kotiranta H."/>
            <person name="LaButti K.M."/>
            <person name="Lechner B.E."/>
            <person name="Liimatainen K."/>
            <person name="Lipzen A."/>
            <person name="Lukacs Z."/>
            <person name="Mihaltcheva S."/>
            <person name="Morgado L.N."/>
            <person name="Niskanen T."/>
            <person name="Noordeloos M.E."/>
            <person name="Ohm R.A."/>
            <person name="Ortiz-Santana B."/>
            <person name="Ovrebo C."/>
            <person name="Racz N."/>
            <person name="Riley R."/>
            <person name="Savchenko A."/>
            <person name="Shiryaev A."/>
            <person name="Soop K."/>
            <person name="Spirin V."/>
            <person name="Szebenyi C."/>
            <person name="Tomsovsky M."/>
            <person name="Tulloss R.E."/>
            <person name="Uehling J."/>
            <person name="Grigoriev I.V."/>
            <person name="Vagvolgyi C."/>
            <person name="Papp T."/>
            <person name="Martin F.M."/>
            <person name="Miettinen O."/>
            <person name="Hibbett D.S."/>
            <person name="Nagy L.G."/>
        </authorList>
    </citation>
    <scope>NUCLEOTIDE SEQUENCE [LARGE SCALE GENOMIC DNA]</scope>
    <source>
        <strain evidence="19 20">FP101781</strain>
    </source>
</reference>
<dbReference type="InterPro" id="IPR036775">
    <property type="entry name" value="DNA_pol_Y-fam_lit_finger_sf"/>
</dbReference>
<dbReference type="AlphaFoldDB" id="A0A4Y7TBM5"/>
<evidence type="ECO:0000256" key="10">
    <source>
        <dbReference type="ARBA" id="ARBA00022842"/>
    </source>
</evidence>
<dbReference type="InterPro" id="IPR047346">
    <property type="entry name" value="Rev1_UBM1/2"/>
</dbReference>
<dbReference type="PANTHER" id="PTHR45990">
    <property type="entry name" value="DNA REPAIR PROTEIN REV1"/>
    <property type="match status" value="1"/>
</dbReference>
<keyword evidence="13" id="KW-0539">Nucleus</keyword>
<dbReference type="Pfam" id="PF14377">
    <property type="entry name" value="UBM"/>
    <property type="match status" value="2"/>
</dbReference>
<dbReference type="PROSITE" id="PS50173">
    <property type="entry name" value="UMUC"/>
    <property type="match status" value="1"/>
</dbReference>
<dbReference type="InterPro" id="IPR031991">
    <property type="entry name" value="Rev1_C"/>
</dbReference>
<dbReference type="GO" id="GO:0003887">
    <property type="term" value="F:DNA-directed DNA polymerase activity"/>
    <property type="evidence" value="ECO:0007669"/>
    <property type="project" value="InterPro"/>
</dbReference>
<evidence type="ECO:0000256" key="1">
    <source>
        <dbReference type="ARBA" id="ARBA00001946"/>
    </source>
</evidence>
<dbReference type="Gene3D" id="6.10.250.1630">
    <property type="match status" value="1"/>
</dbReference>
<evidence type="ECO:0000256" key="7">
    <source>
        <dbReference type="ARBA" id="ARBA00022695"/>
    </source>
</evidence>
<dbReference type="InterPro" id="IPR017961">
    <property type="entry name" value="DNA_pol_Y-fam_little_finger"/>
</dbReference>
<keyword evidence="5" id="KW-0237">DNA synthesis</keyword>
<feature type="region of interest" description="Disordered" evidence="16">
    <location>
        <begin position="323"/>
        <end position="362"/>
    </location>
</feature>
<feature type="domain" description="UmuC" evidence="18">
    <location>
        <begin position="371"/>
        <end position="569"/>
    </location>
</feature>
<dbReference type="Pfam" id="PF21999">
    <property type="entry name" value="IMS_HHH_1"/>
    <property type="match status" value="1"/>
</dbReference>
<dbReference type="InterPro" id="IPR043502">
    <property type="entry name" value="DNA/RNA_pol_sf"/>
</dbReference>
<evidence type="ECO:0000256" key="16">
    <source>
        <dbReference type="SAM" id="MobiDB-lite"/>
    </source>
</evidence>
<dbReference type="Pfam" id="PF11799">
    <property type="entry name" value="IMS_C"/>
    <property type="match status" value="1"/>
</dbReference>
<dbReference type="CDD" id="cd01701">
    <property type="entry name" value="PolY_Rev1"/>
    <property type="match status" value="1"/>
</dbReference>
<comment type="caution">
    <text evidence="19">The sequence shown here is derived from an EMBL/GenBank/DDBJ whole genome shotgun (WGS) entry which is preliminary data.</text>
</comment>
<dbReference type="Gene3D" id="1.20.58.1280">
    <property type="entry name" value="DNA repair protein Rev1, C-terminal domain"/>
    <property type="match status" value="1"/>
</dbReference>
<dbReference type="Pfam" id="PF16589">
    <property type="entry name" value="BRCT_2"/>
    <property type="match status" value="1"/>
</dbReference>
<evidence type="ECO:0000256" key="2">
    <source>
        <dbReference type="ARBA" id="ARBA00004123"/>
    </source>
</evidence>
<dbReference type="FunFam" id="3.30.1490.100:FF:000001">
    <property type="entry name" value="DNA repair protein REV1"/>
    <property type="match status" value="1"/>
</dbReference>
<dbReference type="Gene3D" id="6.10.250.1490">
    <property type="match status" value="1"/>
</dbReference>
<name>A0A4Y7TBM5_COPMI</name>
<keyword evidence="6" id="KW-0808">Transferase</keyword>
<feature type="compositionally biased region" description="Acidic residues" evidence="16">
    <location>
        <begin position="67"/>
        <end position="86"/>
    </location>
</feature>
<evidence type="ECO:0000256" key="8">
    <source>
        <dbReference type="ARBA" id="ARBA00022723"/>
    </source>
</evidence>
<dbReference type="SUPFAM" id="SSF56672">
    <property type="entry name" value="DNA/RNA polymerases"/>
    <property type="match status" value="1"/>
</dbReference>
<dbReference type="GO" id="GO:0003684">
    <property type="term" value="F:damaged DNA binding"/>
    <property type="evidence" value="ECO:0007669"/>
    <property type="project" value="InterPro"/>
</dbReference>